<feature type="transmembrane region" description="Helical" evidence="2">
    <location>
        <begin position="166"/>
        <end position="184"/>
    </location>
</feature>
<feature type="region of interest" description="Disordered" evidence="1">
    <location>
        <begin position="28"/>
        <end position="51"/>
    </location>
</feature>
<keyword evidence="2" id="KW-0812">Transmembrane</keyword>
<sequence>MSIDTWTDARAPRATVLTTLIAPAPDAAPLPAPSTVPEVPEAVRPSAPAPQSTVDPLVTTLDIPVALDPPAALDAGVAVPVGSSSTRAAADAYRARLSRWILAADGTIAFIAACAGLIVGLRQGADPTLLVVLVIVVHLLWFHQLTRTRPMDIPLLRLGSAELRRVFGTVRLVFGPLVVVEVLFPAFLPHSLVVVSGPVALGGILLSRI</sequence>
<keyword evidence="2" id="KW-1133">Transmembrane helix</keyword>
<proteinExistence type="predicted"/>
<gene>
    <name evidence="3" type="ORF">AXK61_20020</name>
</gene>
<keyword evidence="4" id="KW-1185">Reference proteome</keyword>
<reference evidence="3 4" key="1">
    <citation type="submission" date="2016-02" db="EMBL/GenBank/DDBJ databases">
        <authorList>
            <person name="Teng J.L."/>
            <person name="Tang Y."/>
            <person name="Huang Y."/>
            <person name="Guo F."/>
            <person name="Wei W."/>
            <person name="Chen J.H."/>
            <person name="Wong S.Y."/>
            <person name="Lau S.K."/>
            <person name="Woo P.C."/>
        </authorList>
    </citation>
    <scope>NUCLEOTIDE SEQUENCE [LARGE SCALE GENOMIC DNA]</scope>
    <source>
        <strain evidence="3 4">JCM 13375</strain>
    </source>
</reference>
<feature type="transmembrane region" description="Helical" evidence="2">
    <location>
        <begin position="100"/>
        <end position="121"/>
    </location>
</feature>
<comment type="caution">
    <text evidence="3">The sequence shown here is derived from an EMBL/GenBank/DDBJ whole genome shotgun (WGS) entry which is preliminary data.</text>
</comment>
<dbReference type="Proteomes" id="UP000070409">
    <property type="component" value="Unassembled WGS sequence"/>
</dbReference>
<evidence type="ECO:0000256" key="1">
    <source>
        <dbReference type="SAM" id="MobiDB-lite"/>
    </source>
</evidence>
<evidence type="ECO:0000256" key="2">
    <source>
        <dbReference type="SAM" id="Phobius"/>
    </source>
</evidence>
<dbReference type="EMBL" id="LSRE01000013">
    <property type="protein sequence ID" value="KXO98314.1"/>
    <property type="molecule type" value="Genomic_DNA"/>
</dbReference>
<dbReference type="RefSeq" id="WP_068745463.1">
    <property type="nucleotide sequence ID" value="NZ_LSRE01000013.1"/>
</dbReference>
<protein>
    <recommendedName>
        <fullName evidence="5">RDD domain-containing protein</fullName>
    </recommendedName>
</protein>
<evidence type="ECO:0008006" key="5">
    <source>
        <dbReference type="Google" id="ProtNLM"/>
    </source>
</evidence>
<evidence type="ECO:0000313" key="3">
    <source>
        <dbReference type="EMBL" id="KXO98314.1"/>
    </source>
</evidence>
<accession>A0A137ZJF8</accession>
<evidence type="ECO:0000313" key="4">
    <source>
        <dbReference type="Proteomes" id="UP000070409"/>
    </source>
</evidence>
<keyword evidence="2" id="KW-0472">Membrane</keyword>
<organism evidence="3 4">
    <name type="scientific">Tsukamurella pseudospumae</name>
    <dbReference type="NCBI Taxonomy" id="239498"/>
    <lineage>
        <taxon>Bacteria</taxon>
        <taxon>Bacillati</taxon>
        <taxon>Actinomycetota</taxon>
        <taxon>Actinomycetes</taxon>
        <taxon>Mycobacteriales</taxon>
        <taxon>Tsukamurellaceae</taxon>
        <taxon>Tsukamurella</taxon>
    </lineage>
</organism>
<feature type="transmembrane region" description="Helical" evidence="2">
    <location>
        <begin position="127"/>
        <end position="145"/>
    </location>
</feature>
<name>A0A137ZJF8_9ACTN</name>